<dbReference type="SUPFAM" id="SSF46894">
    <property type="entry name" value="C-terminal effector domain of the bipartite response regulators"/>
    <property type="match status" value="1"/>
</dbReference>
<evidence type="ECO:0000256" key="3">
    <source>
        <dbReference type="ARBA" id="ARBA00023163"/>
    </source>
</evidence>
<dbReference type="PRINTS" id="PR00038">
    <property type="entry name" value="HTHLUXR"/>
</dbReference>
<dbReference type="PANTHER" id="PTHR44688">
    <property type="entry name" value="DNA-BINDING TRANSCRIPTIONAL ACTIVATOR DEVR_DOSR"/>
    <property type="match status" value="1"/>
</dbReference>
<dbReference type="Pfam" id="PF00196">
    <property type="entry name" value="GerE"/>
    <property type="match status" value="1"/>
</dbReference>
<dbReference type="OrthoDB" id="3197423at2"/>
<evidence type="ECO:0000259" key="4">
    <source>
        <dbReference type="PROSITE" id="PS50043"/>
    </source>
</evidence>
<dbReference type="InterPro" id="IPR000792">
    <property type="entry name" value="Tscrpt_reg_LuxR_C"/>
</dbReference>
<proteinExistence type="predicted"/>
<dbReference type="Gene3D" id="1.10.10.10">
    <property type="entry name" value="Winged helix-like DNA-binding domain superfamily/Winged helix DNA-binding domain"/>
    <property type="match status" value="1"/>
</dbReference>
<dbReference type="InterPro" id="IPR036388">
    <property type="entry name" value="WH-like_DNA-bd_sf"/>
</dbReference>
<reference evidence="5 6" key="2">
    <citation type="submission" date="2018-06" db="EMBL/GenBank/DDBJ databases">
        <title>Sequencing of bacterial isolates from soil warming experiment in Harvard Forest, Massachusetts, USA.</title>
        <authorList>
            <person name="Deangelis K.PhD."/>
        </authorList>
    </citation>
    <scope>NUCLEOTIDE SEQUENCE [LARGE SCALE GENOMIC DNA]</scope>
    <source>
        <strain evidence="5 6">GAS496</strain>
    </source>
</reference>
<accession>A0A318HFY4</accession>
<dbReference type="SUPFAM" id="SSF52540">
    <property type="entry name" value="P-loop containing nucleoside triphosphate hydrolases"/>
    <property type="match status" value="1"/>
</dbReference>
<name>A0A318HFY4_9MYCO</name>
<gene>
    <name evidence="5" type="ORF">C8E89_109129</name>
</gene>
<keyword evidence="1" id="KW-0805">Transcription regulation</keyword>
<dbReference type="GO" id="GO:0006355">
    <property type="term" value="P:regulation of DNA-templated transcription"/>
    <property type="evidence" value="ECO:0007669"/>
    <property type="project" value="InterPro"/>
</dbReference>
<dbReference type="RefSeq" id="WP_110316891.1">
    <property type="nucleotide sequence ID" value="NZ_QJJU01000009.1"/>
</dbReference>
<organism evidence="5 6">
    <name type="scientific">Mycolicibacterium moriokaense</name>
    <dbReference type="NCBI Taxonomy" id="39691"/>
    <lineage>
        <taxon>Bacteria</taxon>
        <taxon>Bacillati</taxon>
        <taxon>Actinomycetota</taxon>
        <taxon>Actinomycetes</taxon>
        <taxon>Mycobacteriales</taxon>
        <taxon>Mycobacteriaceae</taxon>
        <taxon>Mycolicibacterium</taxon>
    </lineage>
</organism>
<sequence length="868" mass="92472">MGLTWPLIGRSEGMATIVAAVSDPDLAGILVSGPAGIGKSRIVREALASVASDGFEARWAVGTTSARKLPLGAFASWAGSGGTDRLQLVRGVIDSVTSAPPGTTVVLGVDDVHLIDELSTFVLHQIVQRAAAKVVLTVREGERVPTEIYEVWKGGQFERLDLQPLSDGEVAELLAATLGGPVDPDAATRLWKLTRGNALYLRNIVEQEVADRRLRQENGYWQWIGEPTMPRGLVELIESRFGALSQPVVDVIDALAVGEPLEMTILRKIADPDAIEEANLRGLVTVDESDAGIDVRLAHPLYGEVRRSRSAETRLRRLRGMVATELASAPGSDDMRSVVRRASLSLDSDLTPDTDLLLTAARGAIWLGDLRLADRLAKAAIRAGASPRAYFLRAHALSWLPAGKEADGVLAAVPVSELTDDDRGRLAYLRALNTLWALGDAPRAKEIIDDAALSTAPRYWIDSFLAVYWFALDQPQEALQTSESLVLEDLPAVAGAETAWALAVILADTGQTDKAVSVAKTGYAVATRFFDSPQMRFNIADAHVSALLLAGQIEVGLEMAEQVRGEAAEVPGPPQLVGTAIVGRAALAAGRLDSACALLGTAAPALSASGNAMGWGFRYHIPYATALAMRGATEEAAAVLTALDEAWRPFRNLDCERSLARAWLAAGQGAITEAITTLRSAAETAAAKGQFAAEVICLQTAVQFGDHSVAPRLTELESIVEGPRVKLASRFAAALAGTDAAELEEVSTEFEQMGDLVAAVDAAAHACIAFRHGDRRGSALGCSARAEALAQRCGGISTPVLREVSEPLPLTAREREIVRLLGSGSSTRDIAERLYLSARTVEGHIYRAMTKTGAETRDELIRLLYPDR</sequence>
<dbReference type="PROSITE" id="PS00622">
    <property type="entry name" value="HTH_LUXR_1"/>
    <property type="match status" value="1"/>
</dbReference>
<comment type="caution">
    <text evidence="5">The sequence shown here is derived from an EMBL/GenBank/DDBJ whole genome shotgun (WGS) entry which is preliminary data.</text>
</comment>
<dbReference type="Gene3D" id="1.25.40.10">
    <property type="entry name" value="Tetratricopeptide repeat domain"/>
    <property type="match status" value="1"/>
</dbReference>
<dbReference type="Pfam" id="PF13191">
    <property type="entry name" value="AAA_16"/>
    <property type="match status" value="1"/>
</dbReference>
<dbReference type="PANTHER" id="PTHR44688:SF16">
    <property type="entry name" value="DNA-BINDING TRANSCRIPTIONAL ACTIVATOR DEVR_DOSR"/>
    <property type="match status" value="1"/>
</dbReference>
<evidence type="ECO:0000313" key="6">
    <source>
        <dbReference type="Proteomes" id="UP000247781"/>
    </source>
</evidence>
<dbReference type="PROSITE" id="PS50043">
    <property type="entry name" value="HTH_LUXR_2"/>
    <property type="match status" value="1"/>
</dbReference>
<dbReference type="GO" id="GO:0003677">
    <property type="term" value="F:DNA binding"/>
    <property type="evidence" value="ECO:0007669"/>
    <property type="project" value="UniProtKB-KW"/>
</dbReference>
<dbReference type="InterPro" id="IPR016032">
    <property type="entry name" value="Sig_transdc_resp-reg_C-effctor"/>
</dbReference>
<evidence type="ECO:0000256" key="2">
    <source>
        <dbReference type="ARBA" id="ARBA00023125"/>
    </source>
</evidence>
<dbReference type="AlphaFoldDB" id="A0A318HFY4"/>
<feature type="domain" description="HTH luxR-type" evidence="4">
    <location>
        <begin position="803"/>
        <end position="868"/>
    </location>
</feature>
<dbReference type="SMART" id="SM00421">
    <property type="entry name" value="HTH_LUXR"/>
    <property type="match status" value="1"/>
</dbReference>
<dbReference type="InterPro" id="IPR011990">
    <property type="entry name" value="TPR-like_helical_dom_sf"/>
</dbReference>
<protein>
    <submittedName>
        <fullName evidence="5">Regulatory LuxR family protein</fullName>
    </submittedName>
</protein>
<evidence type="ECO:0000313" key="5">
    <source>
        <dbReference type="EMBL" id="PXX08113.1"/>
    </source>
</evidence>
<evidence type="ECO:0000256" key="1">
    <source>
        <dbReference type="ARBA" id="ARBA00023015"/>
    </source>
</evidence>
<keyword evidence="6" id="KW-1185">Reference proteome</keyword>
<keyword evidence="2" id="KW-0238">DNA-binding</keyword>
<dbReference type="InterPro" id="IPR027417">
    <property type="entry name" value="P-loop_NTPase"/>
</dbReference>
<dbReference type="Proteomes" id="UP000247781">
    <property type="component" value="Unassembled WGS sequence"/>
</dbReference>
<keyword evidence="3" id="KW-0804">Transcription</keyword>
<dbReference type="InterPro" id="IPR041664">
    <property type="entry name" value="AAA_16"/>
</dbReference>
<reference evidence="6" key="1">
    <citation type="submission" date="2018-05" db="EMBL/GenBank/DDBJ databases">
        <authorList>
            <person name="Deangelis K."/>
            <person name="Huntemann M."/>
            <person name="Clum A."/>
            <person name="Pillay M."/>
            <person name="Palaniappan K."/>
            <person name="Varghese N."/>
            <person name="Mikhailova N."/>
            <person name="Stamatis D."/>
            <person name="Reddy T."/>
            <person name="Daum C."/>
            <person name="Shapiro N."/>
            <person name="Ivanova N."/>
            <person name="Kyrpides N."/>
            <person name="Woyke T."/>
        </authorList>
    </citation>
    <scope>NUCLEOTIDE SEQUENCE [LARGE SCALE GENOMIC DNA]</scope>
    <source>
        <strain evidence="6">GAS496</strain>
    </source>
</reference>
<dbReference type="EMBL" id="QJJU01000009">
    <property type="protein sequence ID" value="PXX08113.1"/>
    <property type="molecule type" value="Genomic_DNA"/>
</dbReference>
<dbReference type="CDD" id="cd06170">
    <property type="entry name" value="LuxR_C_like"/>
    <property type="match status" value="1"/>
</dbReference>